<dbReference type="InterPro" id="IPR011989">
    <property type="entry name" value="ARM-like"/>
</dbReference>
<dbReference type="HOGENOM" id="CLU_1497929_0_0_1"/>
<sequence>MAHTGFTMKYKKDTYNPLCGNCPEQKKLDQEYDSDSTEVMSSTDEEDRWKDAARTAEIPATYYHIQKLVRYIKSGNQTATIVSLCCLLDYDLTIQINQLAIQDIGGLETLISANIDIRKFIVDLGGVPLITNILDTSNKALKTMAAQTLAHVARVRLARKFVRKCKGIPKLVDLLDIKLE</sequence>
<reference evidence="1" key="2">
    <citation type="submission" date="2015-06" db="UniProtKB">
        <authorList>
            <consortium name="EnsemblMetazoa"/>
        </authorList>
    </citation>
    <scope>IDENTIFICATION</scope>
</reference>
<dbReference type="Proteomes" id="UP000015102">
    <property type="component" value="Unassembled WGS sequence"/>
</dbReference>
<organism evidence="1 2">
    <name type="scientific">Megaselia scalaris</name>
    <name type="common">Humpbacked fly</name>
    <name type="synonym">Phora scalaris</name>
    <dbReference type="NCBI Taxonomy" id="36166"/>
    <lineage>
        <taxon>Eukaryota</taxon>
        <taxon>Metazoa</taxon>
        <taxon>Ecdysozoa</taxon>
        <taxon>Arthropoda</taxon>
        <taxon>Hexapoda</taxon>
        <taxon>Insecta</taxon>
        <taxon>Pterygota</taxon>
        <taxon>Neoptera</taxon>
        <taxon>Endopterygota</taxon>
        <taxon>Diptera</taxon>
        <taxon>Brachycera</taxon>
        <taxon>Muscomorpha</taxon>
        <taxon>Platypezoidea</taxon>
        <taxon>Phoridae</taxon>
        <taxon>Megaseliini</taxon>
        <taxon>Megaselia</taxon>
    </lineage>
</organism>
<evidence type="ECO:0000313" key="1">
    <source>
        <dbReference type="EnsemblMetazoa" id="MESCA005919-PA"/>
    </source>
</evidence>
<dbReference type="SUPFAM" id="SSF48371">
    <property type="entry name" value="ARM repeat"/>
    <property type="match status" value="1"/>
</dbReference>
<dbReference type="OMA" id="PKWFLER"/>
<dbReference type="EnsemblMetazoa" id="MESCA005919-RA">
    <property type="protein sequence ID" value="MESCA005919-PA"/>
    <property type="gene ID" value="MESCA005919"/>
</dbReference>
<name>T1GQL0_MEGSC</name>
<dbReference type="PANTHER" id="PTHR46241:SF1">
    <property type="entry name" value="OUTER DYNEIN ARM-DOCKING COMPLEX SUBUNIT 2"/>
    <property type="match status" value="1"/>
</dbReference>
<dbReference type="PANTHER" id="PTHR46241">
    <property type="entry name" value="ARMADILLO REPEAT-CONTAINING PROTEIN 4 ARMC4"/>
    <property type="match status" value="1"/>
</dbReference>
<dbReference type="EMBL" id="CAQQ02394184">
    <property type="status" value="NOT_ANNOTATED_CDS"/>
    <property type="molecule type" value="Genomic_DNA"/>
</dbReference>
<protein>
    <recommendedName>
        <fullName evidence="3">Armadillo repeat-containing domain-containing protein</fullName>
    </recommendedName>
</protein>
<dbReference type="STRING" id="36166.T1GQL0"/>
<dbReference type="AlphaFoldDB" id="T1GQL0"/>
<accession>T1GQL0</accession>
<evidence type="ECO:0000313" key="2">
    <source>
        <dbReference type="Proteomes" id="UP000015102"/>
    </source>
</evidence>
<proteinExistence type="predicted"/>
<dbReference type="Gene3D" id="1.25.10.10">
    <property type="entry name" value="Leucine-rich Repeat Variant"/>
    <property type="match status" value="1"/>
</dbReference>
<reference evidence="2" key="1">
    <citation type="submission" date="2013-02" db="EMBL/GenBank/DDBJ databases">
        <authorList>
            <person name="Hughes D."/>
        </authorList>
    </citation>
    <scope>NUCLEOTIDE SEQUENCE</scope>
    <source>
        <strain>Durham</strain>
        <strain evidence="2">NC isolate 2 -- Noor lab</strain>
    </source>
</reference>
<keyword evidence="2" id="KW-1185">Reference proteome</keyword>
<evidence type="ECO:0008006" key="3">
    <source>
        <dbReference type="Google" id="ProtNLM"/>
    </source>
</evidence>
<dbReference type="InterPro" id="IPR016024">
    <property type="entry name" value="ARM-type_fold"/>
</dbReference>